<reference evidence="2" key="1">
    <citation type="journal article" date="2015" name="Nature">
        <title>Complex archaea that bridge the gap between prokaryotes and eukaryotes.</title>
        <authorList>
            <person name="Spang A."/>
            <person name="Saw J.H."/>
            <person name="Jorgensen S.L."/>
            <person name="Zaremba-Niedzwiedzka K."/>
            <person name="Martijn J."/>
            <person name="Lind A.E."/>
            <person name="van Eijk R."/>
            <person name="Schleper C."/>
            <person name="Guy L."/>
            <person name="Ettema T.J."/>
        </authorList>
    </citation>
    <scope>NUCLEOTIDE SEQUENCE</scope>
</reference>
<feature type="compositionally biased region" description="Basic and acidic residues" evidence="1">
    <location>
        <begin position="1"/>
        <end position="18"/>
    </location>
</feature>
<proteinExistence type="predicted"/>
<protein>
    <submittedName>
        <fullName evidence="2">Uncharacterized protein</fullName>
    </submittedName>
</protein>
<gene>
    <name evidence="2" type="ORF">LCGC14_0042850</name>
</gene>
<feature type="region of interest" description="Disordered" evidence="1">
    <location>
        <begin position="1"/>
        <end position="40"/>
    </location>
</feature>
<organism evidence="2">
    <name type="scientific">marine sediment metagenome</name>
    <dbReference type="NCBI Taxonomy" id="412755"/>
    <lineage>
        <taxon>unclassified sequences</taxon>
        <taxon>metagenomes</taxon>
        <taxon>ecological metagenomes</taxon>
    </lineage>
</organism>
<dbReference type="AlphaFoldDB" id="A0A0F9Y8R6"/>
<name>A0A0F9Y8R6_9ZZZZ</name>
<evidence type="ECO:0000313" key="2">
    <source>
        <dbReference type="EMBL" id="KKO08347.1"/>
    </source>
</evidence>
<comment type="caution">
    <text evidence="2">The sequence shown here is derived from an EMBL/GenBank/DDBJ whole genome shotgun (WGS) entry which is preliminary data.</text>
</comment>
<accession>A0A0F9Y8R6</accession>
<evidence type="ECO:0000256" key="1">
    <source>
        <dbReference type="SAM" id="MobiDB-lite"/>
    </source>
</evidence>
<sequence length="95" mass="10698">MSRDLPHNGDDHEEEHQWRHIKRGTWTGSHATPSSPIPQISDRAGVHLLCAGSNSALTGFENVEAAERYKSRYLDKFWSSVDLSDPETVEELPDP</sequence>
<feature type="compositionally biased region" description="Polar residues" evidence="1">
    <location>
        <begin position="26"/>
        <end position="38"/>
    </location>
</feature>
<dbReference type="EMBL" id="LAZR01000009">
    <property type="protein sequence ID" value="KKO08347.1"/>
    <property type="molecule type" value="Genomic_DNA"/>
</dbReference>